<evidence type="ECO:0000256" key="4">
    <source>
        <dbReference type="ARBA" id="ARBA00023239"/>
    </source>
</evidence>
<protein>
    <submittedName>
        <fullName evidence="6">Indigoidine synthase A-like protein involved in pigment biosynthesis</fullName>
        <ecNumber evidence="6">3.2.-.-</ecNumber>
    </submittedName>
</protein>
<proteinExistence type="predicted"/>
<dbReference type="GO" id="GO:0004730">
    <property type="term" value="F:pseudouridylate synthase activity"/>
    <property type="evidence" value="ECO:0007669"/>
    <property type="project" value="InterPro"/>
</dbReference>
<dbReference type="GO" id="GO:0016798">
    <property type="term" value="F:hydrolase activity, acting on glycosyl bonds"/>
    <property type="evidence" value="ECO:0007669"/>
    <property type="project" value="UniProtKB-KW"/>
</dbReference>
<keyword evidence="3" id="KW-0464">Manganese</keyword>
<dbReference type="SUPFAM" id="SSF110581">
    <property type="entry name" value="Indigoidine synthase A-like"/>
    <property type="match status" value="1"/>
</dbReference>
<dbReference type="InterPro" id="IPR022830">
    <property type="entry name" value="Indigdn_synthA-like"/>
</dbReference>
<evidence type="ECO:0000256" key="5">
    <source>
        <dbReference type="ARBA" id="ARBA00023295"/>
    </source>
</evidence>
<dbReference type="Gene3D" id="3.40.1790.10">
    <property type="entry name" value="Indigoidine synthase domain"/>
    <property type="match status" value="1"/>
</dbReference>
<evidence type="ECO:0000313" key="6">
    <source>
        <dbReference type="EMBL" id="STX39006.1"/>
    </source>
</evidence>
<keyword evidence="1" id="KW-0479">Metal-binding</keyword>
<dbReference type="GO" id="GO:0046872">
    <property type="term" value="F:metal ion binding"/>
    <property type="evidence" value="ECO:0007669"/>
    <property type="project" value="UniProtKB-KW"/>
</dbReference>
<dbReference type="Proteomes" id="UP000254033">
    <property type="component" value="Unassembled WGS sequence"/>
</dbReference>
<evidence type="ECO:0000256" key="2">
    <source>
        <dbReference type="ARBA" id="ARBA00022801"/>
    </source>
</evidence>
<evidence type="ECO:0000256" key="3">
    <source>
        <dbReference type="ARBA" id="ARBA00023211"/>
    </source>
</evidence>
<sequence>MFHELLHIGKEVRDGLNNQQPIVVLESTIISHGMPYPDNLATAAAVEQLIRDNGAIPATIAFIKEKFILGLIKNSWNIWRIATT</sequence>
<evidence type="ECO:0000256" key="1">
    <source>
        <dbReference type="ARBA" id="ARBA00022723"/>
    </source>
</evidence>
<dbReference type="InterPro" id="IPR007342">
    <property type="entry name" value="PsuG"/>
</dbReference>
<keyword evidence="4" id="KW-0456">Lyase</keyword>
<evidence type="ECO:0000313" key="7">
    <source>
        <dbReference type="Proteomes" id="UP000254033"/>
    </source>
</evidence>
<accession>A0A378IUW4</accession>
<gene>
    <name evidence="6" type="primary">psuG_1</name>
    <name evidence="6" type="ORF">NCTC11978_02196</name>
</gene>
<dbReference type="Pfam" id="PF04227">
    <property type="entry name" value="Indigoidine_A"/>
    <property type="match status" value="1"/>
</dbReference>
<organism evidence="6 7">
    <name type="scientific">Legionella feeleii</name>
    <dbReference type="NCBI Taxonomy" id="453"/>
    <lineage>
        <taxon>Bacteria</taxon>
        <taxon>Pseudomonadati</taxon>
        <taxon>Pseudomonadota</taxon>
        <taxon>Gammaproteobacteria</taxon>
        <taxon>Legionellales</taxon>
        <taxon>Legionellaceae</taxon>
        <taxon>Legionella</taxon>
    </lineage>
</organism>
<keyword evidence="5 6" id="KW-0326">Glycosidase</keyword>
<keyword evidence="2 6" id="KW-0378">Hydrolase</keyword>
<dbReference type="GO" id="GO:0005737">
    <property type="term" value="C:cytoplasm"/>
    <property type="evidence" value="ECO:0007669"/>
    <property type="project" value="TreeGrafter"/>
</dbReference>
<reference evidence="6 7" key="1">
    <citation type="submission" date="2018-06" db="EMBL/GenBank/DDBJ databases">
        <authorList>
            <consortium name="Pathogen Informatics"/>
            <person name="Doyle S."/>
        </authorList>
    </citation>
    <scope>NUCLEOTIDE SEQUENCE [LARGE SCALE GENOMIC DNA]</scope>
    <source>
        <strain evidence="6 7">NCTC11978</strain>
    </source>
</reference>
<dbReference type="AlphaFoldDB" id="A0A378IUW4"/>
<name>A0A378IUW4_9GAMM</name>
<dbReference type="EC" id="3.2.-.-" evidence="6"/>
<dbReference type="EMBL" id="UGNY01000001">
    <property type="protein sequence ID" value="STX39006.1"/>
    <property type="molecule type" value="Genomic_DNA"/>
</dbReference>
<dbReference type="PANTHER" id="PTHR42909">
    <property type="entry name" value="ZGC:136858"/>
    <property type="match status" value="1"/>
</dbReference>
<dbReference type="PANTHER" id="PTHR42909:SF1">
    <property type="entry name" value="CARBOHYDRATE KINASE PFKB DOMAIN-CONTAINING PROTEIN"/>
    <property type="match status" value="1"/>
</dbReference>